<evidence type="ECO:0000256" key="1">
    <source>
        <dbReference type="SAM" id="SignalP"/>
    </source>
</evidence>
<sequence length="653" mass="73874">MKKIAAGVICVLAATTHINAQTSISDDWDAKPVMHTIDSAFAKAEAVIIDQDIKLEYKEIEKKGYTYRKLHRLVKVLDEKGIESFNKMNFPTVEGIEIITLKARTILPDGKVFEVTKDKMKTSKNDNGSSELVFAMEGVEKNAEIELLYEYRKPVALFGIETYQYSMPVMHAGFMLISPKRLVYEGRGYNGFPDTHDSVTDDTRYVIANKNHIPPLQNEVYSFYDANRMRVDYKISYLPEEKMGVRMFTWQDLVKRIYDATYQVVDKETKAVTKYLETLGVNESDPEADKIKKIENGIKNNITLYKEIADANSWRIDNIINKKSATETGINRLFAACFLQAGVTAEIGITSDRTQAQFDNNFENWNQMENYVFYFPKQGKFLYPTGTYYRYPFVPASMLTNKGLFCKLMKLGDISNAIADVRPIVPMNYADSKSNIDATISFNNEMEAKTDIVYSFAGYSAFGLREAAVLLPKDKIKELVQSVVGIADGKPENILTYSLANEAFENYTTGVPMRVVATVNTPQLVEKAGPKYILKIGDVIGRQEELYQNTERKLPMDISYPHSLNRTITVVIPAGYKVLNPETININADFKNSEGVATAGFHSSYAIDGNKLTVTITEFYSQLHYEVTDYEAYRKVINASADFNKVNLLLSNK</sequence>
<dbReference type="Proteomes" id="UP000239872">
    <property type="component" value="Unassembled WGS sequence"/>
</dbReference>
<dbReference type="Pfam" id="PF12969">
    <property type="entry name" value="DUF3857"/>
    <property type="match status" value="1"/>
</dbReference>
<dbReference type="RefSeq" id="WP_105037551.1">
    <property type="nucleotide sequence ID" value="NZ_PPSL01000001.1"/>
</dbReference>
<reference evidence="3 4" key="1">
    <citation type="submission" date="2018-01" db="EMBL/GenBank/DDBJ databases">
        <title>A novel member of the phylum Bacteroidetes isolated from glacier ice.</title>
        <authorList>
            <person name="Liu Q."/>
            <person name="Xin Y.-H."/>
        </authorList>
    </citation>
    <scope>NUCLEOTIDE SEQUENCE [LARGE SCALE GENOMIC DNA]</scope>
    <source>
        <strain evidence="3 4">RB1R16</strain>
    </source>
</reference>
<evidence type="ECO:0000313" key="4">
    <source>
        <dbReference type="Proteomes" id="UP000239872"/>
    </source>
</evidence>
<gene>
    <name evidence="3" type="ORF">CJD36_002680</name>
</gene>
<feature type="signal peptide" evidence="1">
    <location>
        <begin position="1"/>
        <end position="20"/>
    </location>
</feature>
<evidence type="ECO:0000259" key="2">
    <source>
        <dbReference type="Pfam" id="PF12969"/>
    </source>
</evidence>
<dbReference type="OrthoDB" id="1153981at2"/>
<comment type="caution">
    <text evidence="3">The sequence shown here is derived from an EMBL/GenBank/DDBJ whole genome shotgun (WGS) entry which is preliminary data.</text>
</comment>
<evidence type="ECO:0000313" key="3">
    <source>
        <dbReference type="EMBL" id="PQJ12668.1"/>
    </source>
</evidence>
<dbReference type="Gene3D" id="2.60.40.3140">
    <property type="match status" value="1"/>
</dbReference>
<dbReference type="AlphaFoldDB" id="A0A2S7T161"/>
<name>A0A2S7T161_9BACT</name>
<feature type="domain" description="DUF3857" evidence="2">
    <location>
        <begin position="67"/>
        <end position="207"/>
    </location>
</feature>
<accession>A0A2S7T161</accession>
<proteinExistence type="predicted"/>
<organism evidence="3 4">
    <name type="scientific">Flavipsychrobacter stenotrophus</name>
    <dbReference type="NCBI Taxonomy" id="2077091"/>
    <lineage>
        <taxon>Bacteria</taxon>
        <taxon>Pseudomonadati</taxon>
        <taxon>Bacteroidota</taxon>
        <taxon>Chitinophagia</taxon>
        <taxon>Chitinophagales</taxon>
        <taxon>Chitinophagaceae</taxon>
        <taxon>Flavipsychrobacter</taxon>
    </lineage>
</organism>
<feature type="chain" id="PRO_5015505123" description="DUF3857 domain-containing protein" evidence="1">
    <location>
        <begin position="21"/>
        <end position="653"/>
    </location>
</feature>
<dbReference type="Gene3D" id="2.60.120.1130">
    <property type="match status" value="1"/>
</dbReference>
<dbReference type="EMBL" id="PPSL01000001">
    <property type="protein sequence ID" value="PQJ12668.1"/>
    <property type="molecule type" value="Genomic_DNA"/>
</dbReference>
<keyword evidence="1" id="KW-0732">Signal</keyword>
<dbReference type="InterPro" id="IPR024618">
    <property type="entry name" value="DUF3857"/>
</dbReference>
<protein>
    <recommendedName>
        <fullName evidence="2">DUF3857 domain-containing protein</fullName>
    </recommendedName>
</protein>
<keyword evidence="4" id="KW-1185">Reference proteome</keyword>